<dbReference type="PANTHER" id="PTHR35789">
    <property type="entry name" value="SPORE GERMINATION PROTEIN B3"/>
    <property type="match status" value="1"/>
</dbReference>
<dbReference type="Pfam" id="PF05504">
    <property type="entry name" value="Spore_GerAC"/>
    <property type="match status" value="1"/>
</dbReference>
<comment type="caution">
    <text evidence="10">The sequence shown here is derived from an EMBL/GenBank/DDBJ whole genome shotgun (WGS) entry which is preliminary data.</text>
</comment>
<organism evidence="10 11">
    <name type="scientific">Aquibacillus albus</name>
    <dbReference type="NCBI Taxonomy" id="1168171"/>
    <lineage>
        <taxon>Bacteria</taxon>
        <taxon>Bacillati</taxon>
        <taxon>Bacillota</taxon>
        <taxon>Bacilli</taxon>
        <taxon>Bacillales</taxon>
        <taxon>Bacillaceae</taxon>
        <taxon>Aquibacillus</taxon>
    </lineage>
</organism>
<gene>
    <name evidence="10" type="ORF">JOC48_003091</name>
</gene>
<keyword evidence="7" id="KW-0449">Lipoprotein</keyword>
<accession>A0ABS2N341</accession>
<evidence type="ECO:0000256" key="4">
    <source>
        <dbReference type="ARBA" id="ARBA00022729"/>
    </source>
</evidence>
<evidence type="ECO:0000256" key="5">
    <source>
        <dbReference type="ARBA" id="ARBA00023136"/>
    </source>
</evidence>
<dbReference type="RefSeq" id="WP_204501054.1">
    <property type="nucleotide sequence ID" value="NZ_JAFBDR010000018.1"/>
</dbReference>
<dbReference type="InterPro" id="IPR038501">
    <property type="entry name" value="Spore_GerAC_C_sf"/>
</dbReference>
<evidence type="ECO:0000313" key="11">
    <source>
        <dbReference type="Proteomes" id="UP001296943"/>
    </source>
</evidence>
<dbReference type="NCBIfam" id="TIGR02887">
    <property type="entry name" value="spore_ger_x_C"/>
    <property type="match status" value="1"/>
</dbReference>
<evidence type="ECO:0000313" key="10">
    <source>
        <dbReference type="EMBL" id="MBM7572563.1"/>
    </source>
</evidence>
<dbReference type="InterPro" id="IPR046953">
    <property type="entry name" value="Spore_GerAC-like_C"/>
</dbReference>
<evidence type="ECO:0000256" key="6">
    <source>
        <dbReference type="ARBA" id="ARBA00023139"/>
    </source>
</evidence>
<dbReference type="InterPro" id="IPR057336">
    <property type="entry name" value="GerAC_N"/>
</dbReference>
<name>A0ABS2N341_9BACI</name>
<reference evidence="10 11" key="1">
    <citation type="submission" date="2021-01" db="EMBL/GenBank/DDBJ databases">
        <title>Genomic Encyclopedia of Type Strains, Phase IV (KMG-IV): sequencing the most valuable type-strain genomes for metagenomic binning, comparative biology and taxonomic classification.</title>
        <authorList>
            <person name="Goeker M."/>
        </authorList>
    </citation>
    <scope>NUCLEOTIDE SEQUENCE [LARGE SCALE GENOMIC DNA]</scope>
    <source>
        <strain evidence="10 11">DSM 23711</strain>
    </source>
</reference>
<comment type="subcellular location">
    <subcellularLocation>
        <location evidence="1">Membrane</location>
        <topology evidence="1">Lipid-anchor</topology>
    </subcellularLocation>
</comment>
<evidence type="ECO:0000256" key="7">
    <source>
        <dbReference type="ARBA" id="ARBA00023288"/>
    </source>
</evidence>
<proteinExistence type="inferred from homology"/>
<evidence type="ECO:0000256" key="1">
    <source>
        <dbReference type="ARBA" id="ARBA00004635"/>
    </source>
</evidence>
<keyword evidence="6" id="KW-0564">Palmitate</keyword>
<evidence type="ECO:0000259" key="8">
    <source>
        <dbReference type="Pfam" id="PF05504"/>
    </source>
</evidence>
<keyword evidence="3" id="KW-0309">Germination</keyword>
<keyword evidence="4" id="KW-0732">Signal</keyword>
<feature type="domain" description="Spore germination GerAC-like C-terminal" evidence="8">
    <location>
        <begin position="218"/>
        <end position="387"/>
    </location>
</feature>
<dbReference type="EMBL" id="JAFBDR010000018">
    <property type="protein sequence ID" value="MBM7572563.1"/>
    <property type="molecule type" value="Genomic_DNA"/>
</dbReference>
<dbReference type="Gene3D" id="3.30.300.210">
    <property type="entry name" value="Nutrient germinant receptor protein C, domain 3"/>
    <property type="match status" value="1"/>
</dbReference>
<dbReference type="InterPro" id="IPR008844">
    <property type="entry name" value="Spore_GerAC-like"/>
</dbReference>
<dbReference type="PROSITE" id="PS51257">
    <property type="entry name" value="PROKAR_LIPOPROTEIN"/>
    <property type="match status" value="1"/>
</dbReference>
<sequence>MNKKFVSSFLPCLILLFTTGCWDRVEIEERGFTIGVTVDLTENDRKSDSEEQKQFAVMHQIVVPGAFGGSGQGNGTDKKPFFNVIAEGNTIFHALRGLAGETSRTPYYEHLKIIILSEEIARSEKLANSLDLFIRDHEMRRGTKVMIADGKAQDIFDVTPPNEKLPVMYIDSVVDNAKKNARMLEKVRIGDVHEFLLEGQSFALPRISKHDQDNVKITGAAIFQGKSNKLVGFLKETETIGLNFMTGKVKSGVLETFINDDLIAYEIKEASRKIKADVNDKENMNFTINIETEGNMGEAYIGQNFLNQETIANLEKEVEKEIERLAKETVKKLQNDFKVDVIGLGNHLRQTHYPTWKTIENNWDYGKNYFVESNIEVKANVTIRRIGAVDQTKSTTIPLEMRE</sequence>
<keyword evidence="11" id="KW-1185">Reference proteome</keyword>
<dbReference type="PANTHER" id="PTHR35789:SF1">
    <property type="entry name" value="SPORE GERMINATION PROTEIN B3"/>
    <property type="match status" value="1"/>
</dbReference>
<dbReference type="Proteomes" id="UP001296943">
    <property type="component" value="Unassembled WGS sequence"/>
</dbReference>
<evidence type="ECO:0000259" key="9">
    <source>
        <dbReference type="Pfam" id="PF25198"/>
    </source>
</evidence>
<protein>
    <submittedName>
        <fullName evidence="10">Spore germination protein</fullName>
    </submittedName>
</protein>
<feature type="domain" description="Spore germination protein N-terminal" evidence="9">
    <location>
        <begin position="23"/>
        <end position="208"/>
    </location>
</feature>
<evidence type="ECO:0000256" key="2">
    <source>
        <dbReference type="ARBA" id="ARBA00007886"/>
    </source>
</evidence>
<evidence type="ECO:0000256" key="3">
    <source>
        <dbReference type="ARBA" id="ARBA00022544"/>
    </source>
</evidence>
<keyword evidence="5" id="KW-0472">Membrane</keyword>
<dbReference type="Pfam" id="PF25198">
    <property type="entry name" value="Spore_GerAC_N"/>
    <property type="match status" value="1"/>
</dbReference>
<dbReference type="Gene3D" id="6.20.190.10">
    <property type="entry name" value="Nutrient germinant receptor protein C, domain 1"/>
    <property type="match status" value="1"/>
</dbReference>
<comment type="similarity">
    <text evidence="2">Belongs to the GerABKC lipoprotein family.</text>
</comment>